<organism evidence="2 3">
    <name type="scientific">Glossina fuscipes</name>
    <dbReference type="NCBI Taxonomy" id="7396"/>
    <lineage>
        <taxon>Eukaryota</taxon>
        <taxon>Metazoa</taxon>
        <taxon>Ecdysozoa</taxon>
        <taxon>Arthropoda</taxon>
        <taxon>Hexapoda</taxon>
        <taxon>Insecta</taxon>
        <taxon>Pterygota</taxon>
        <taxon>Neoptera</taxon>
        <taxon>Endopterygota</taxon>
        <taxon>Diptera</taxon>
        <taxon>Brachycera</taxon>
        <taxon>Muscomorpha</taxon>
        <taxon>Hippoboscoidea</taxon>
        <taxon>Glossinidae</taxon>
        <taxon>Glossina</taxon>
    </lineage>
</organism>
<name>A0A9C5Z511_9MUSC</name>
<dbReference type="GeneID" id="119639000"/>
<proteinExistence type="predicted"/>
<keyword evidence="1" id="KW-0472">Membrane</keyword>
<dbReference type="Proteomes" id="UP000092443">
    <property type="component" value="Unplaced"/>
</dbReference>
<keyword evidence="1" id="KW-0812">Transmembrane</keyword>
<gene>
    <name evidence="3" type="primary">LOC119639000</name>
</gene>
<reference evidence="3" key="1">
    <citation type="submission" date="2025-08" db="UniProtKB">
        <authorList>
            <consortium name="RefSeq"/>
        </authorList>
    </citation>
    <scope>IDENTIFICATION</scope>
    <source>
        <tissue evidence="3">Whole body pupa</tissue>
    </source>
</reference>
<accession>A0A9C5Z511</accession>
<evidence type="ECO:0000313" key="3">
    <source>
        <dbReference type="RefSeq" id="XP_037892103.1"/>
    </source>
</evidence>
<protein>
    <submittedName>
        <fullName evidence="3">Uncharacterized protein LOC119639000 isoform X1</fullName>
    </submittedName>
</protein>
<keyword evidence="2" id="KW-1185">Reference proteome</keyword>
<evidence type="ECO:0000313" key="2">
    <source>
        <dbReference type="Proteomes" id="UP000092443"/>
    </source>
</evidence>
<sequence>MVMPGLPLSSIHVLLLVKLRMDHNAPQLWCYCGLLSSGQQVPVAAPQQFAWIYTLYATNRKERTLESPRTKTSLHFKVYILLHISIFIIYSFIFVLFELIKQTNHSEFI</sequence>
<dbReference type="KEGG" id="gfs:119639000"/>
<dbReference type="RefSeq" id="XP_037892103.1">
    <property type="nucleotide sequence ID" value="XM_038036175.1"/>
</dbReference>
<keyword evidence="1" id="KW-1133">Transmembrane helix</keyword>
<evidence type="ECO:0000256" key="1">
    <source>
        <dbReference type="SAM" id="Phobius"/>
    </source>
</evidence>
<dbReference type="AlphaFoldDB" id="A0A9C5Z511"/>
<feature type="transmembrane region" description="Helical" evidence="1">
    <location>
        <begin position="78"/>
        <end position="100"/>
    </location>
</feature>